<dbReference type="InterPro" id="IPR046903">
    <property type="entry name" value="Mab-21-like_nuc_Trfase"/>
</dbReference>
<proteinExistence type="inferred from homology"/>
<dbReference type="SMART" id="SM01265">
    <property type="entry name" value="Mab-21"/>
    <property type="match status" value="1"/>
</dbReference>
<comment type="similarity">
    <text evidence="1">Belongs to the mab-21 family.</text>
</comment>
<dbReference type="Pfam" id="PF03281">
    <property type="entry name" value="Mab-21"/>
    <property type="match status" value="1"/>
</dbReference>
<dbReference type="EMBL" id="UYJE01003328">
    <property type="protein sequence ID" value="VDI18313.1"/>
    <property type="molecule type" value="Genomic_DNA"/>
</dbReference>
<sequence>MNTEITFITSGSIAEGLDLPGSDLDQMFLINGVEIVDENIADVRCFCTTLVMEITSRLPGFVKLRLVHVGEVESQSIFNILNCIKPTDGGLYLSTKLFISNIAGVNFSSHQVTVHGPCISQSIEAVDFAYGLRIRCWPNVARRWIYRHRQQWPCSVVMNEIIQSGCLVVAVGPKHVEENDFLWRLSFSISEKKLLHSFNYTQLLCYGLLKLTLKRFINKIHIVKDLLCSYFIKTSLFWLSEELSIEIFRISNLLICFNLCLDKLMIWVRECYCPNYFIPEHNMFLGKVNYTNNKPLLQVLQAIKNIGIENVKEIFLQEDRFTSMYPRLPDTYYLKLDILFYKLAKITAPKHEYNCYLTLNLIESLLKFETSAYIIGICENFKATVNQYLIQWLPLPIPYMSSHKEMYHSNKSRHKYLKNGLMCDAVSGWILYASFYYNEKQYNESLKIADYILSRCIPGLLRLHRVAYPTNEIMKYSQELSHKSEILISDRMRLFTIYSVRFLRYSPLIPDELKLEVDMADIYVPPLVMCNCLRFLCYHHLGDDHKKQQALEDLRITILKRNVLPMNQLSDSLTILGVCYKLNGNKEAAIQCYDEAFRCEGRLCTSTRKRKLQIL</sequence>
<evidence type="ECO:0000259" key="3">
    <source>
        <dbReference type="Pfam" id="PF20266"/>
    </source>
</evidence>
<dbReference type="PANTHER" id="PTHR10656:SF69">
    <property type="entry name" value="MAB-21-LIKE HHH_H2TH-LIKE DOMAIN-CONTAINING PROTEIN"/>
    <property type="match status" value="1"/>
</dbReference>
<dbReference type="AlphaFoldDB" id="A0A8B6DF69"/>
<dbReference type="Proteomes" id="UP000596742">
    <property type="component" value="Unassembled WGS sequence"/>
</dbReference>
<gene>
    <name evidence="4" type="ORF">MGAL_10B050655</name>
</gene>
<evidence type="ECO:0000313" key="5">
    <source>
        <dbReference type="Proteomes" id="UP000596742"/>
    </source>
</evidence>
<dbReference type="Pfam" id="PF20266">
    <property type="entry name" value="Mab-21_C"/>
    <property type="match status" value="1"/>
</dbReference>
<reference evidence="4" key="1">
    <citation type="submission" date="2018-11" db="EMBL/GenBank/DDBJ databases">
        <authorList>
            <person name="Alioto T."/>
            <person name="Alioto T."/>
        </authorList>
    </citation>
    <scope>NUCLEOTIDE SEQUENCE</scope>
</reference>
<evidence type="ECO:0000259" key="2">
    <source>
        <dbReference type="Pfam" id="PF03281"/>
    </source>
</evidence>
<keyword evidence="5" id="KW-1185">Reference proteome</keyword>
<evidence type="ECO:0000313" key="4">
    <source>
        <dbReference type="EMBL" id="VDI18313.1"/>
    </source>
</evidence>
<dbReference type="SUPFAM" id="SSF48452">
    <property type="entry name" value="TPR-like"/>
    <property type="match status" value="1"/>
</dbReference>
<dbReference type="PANTHER" id="PTHR10656">
    <property type="entry name" value="CELL FATE DETERMINING PROTEIN MAB21-RELATED"/>
    <property type="match status" value="1"/>
</dbReference>
<name>A0A8B6DF69_MYTGA</name>
<evidence type="ECO:0008006" key="6">
    <source>
        <dbReference type="Google" id="ProtNLM"/>
    </source>
</evidence>
<comment type="caution">
    <text evidence="4">The sequence shown here is derived from an EMBL/GenBank/DDBJ whole genome shotgun (WGS) entry which is preliminary data.</text>
</comment>
<dbReference type="InterPro" id="IPR024810">
    <property type="entry name" value="MAB21L/cGLR"/>
</dbReference>
<dbReference type="InterPro" id="IPR046906">
    <property type="entry name" value="Mab-21_HhH/H2TH-like"/>
</dbReference>
<dbReference type="OrthoDB" id="6137820at2759"/>
<evidence type="ECO:0000256" key="1">
    <source>
        <dbReference type="ARBA" id="ARBA00008307"/>
    </source>
</evidence>
<organism evidence="4 5">
    <name type="scientific">Mytilus galloprovincialis</name>
    <name type="common">Mediterranean mussel</name>
    <dbReference type="NCBI Taxonomy" id="29158"/>
    <lineage>
        <taxon>Eukaryota</taxon>
        <taxon>Metazoa</taxon>
        <taxon>Spiralia</taxon>
        <taxon>Lophotrochozoa</taxon>
        <taxon>Mollusca</taxon>
        <taxon>Bivalvia</taxon>
        <taxon>Autobranchia</taxon>
        <taxon>Pteriomorphia</taxon>
        <taxon>Mytilida</taxon>
        <taxon>Mytiloidea</taxon>
        <taxon>Mytilidae</taxon>
        <taxon>Mytilinae</taxon>
        <taxon>Mytilus</taxon>
    </lineage>
</organism>
<feature type="domain" description="Mab-21-like HhH/H2TH-like" evidence="3">
    <location>
        <begin position="224"/>
        <end position="294"/>
    </location>
</feature>
<protein>
    <recommendedName>
        <fullName evidence="6">Mab-21-like HhH/H2TH-like domain-containing protein</fullName>
    </recommendedName>
</protein>
<accession>A0A8B6DF69</accession>
<dbReference type="InterPro" id="IPR011990">
    <property type="entry name" value="TPR-like_helical_dom_sf"/>
</dbReference>
<dbReference type="Gene3D" id="1.10.1410.40">
    <property type="match status" value="1"/>
</dbReference>
<feature type="domain" description="Mab-21-like nucleotidyltransferase" evidence="2">
    <location>
        <begin position="125"/>
        <end position="196"/>
    </location>
</feature>